<accession>A0A2H0R9P3</accession>
<evidence type="ECO:0000256" key="2">
    <source>
        <dbReference type="ARBA" id="ARBA00006521"/>
    </source>
</evidence>
<dbReference type="GO" id="GO:0046872">
    <property type="term" value="F:metal ion binding"/>
    <property type="evidence" value="ECO:0007669"/>
    <property type="project" value="UniProtKB-KW"/>
</dbReference>
<evidence type="ECO:0000313" key="14">
    <source>
        <dbReference type="Proteomes" id="UP000230214"/>
    </source>
</evidence>
<dbReference type="SMART" id="SM00987">
    <property type="entry name" value="UreE_C"/>
    <property type="match status" value="1"/>
</dbReference>
<dbReference type="PANTHER" id="PTHR33693">
    <property type="entry name" value="TYPE-5 URACIL-DNA GLYCOSYLASE"/>
    <property type="match status" value="1"/>
</dbReference>
<dbReference type="GO" id="GO:0004844">
    <property type="term" value="F:uracil DNA N-glycosylase activity"/>
    <property type="evidence" value="ECO:0007669"/>
    <property type="project" value="UniProtKB-EC"/>
</dbReference>
<organism evidence="13 14">
    <name type="scientific">candidate division WWE3 bacterium CG10_big_fil_rev_8_21_14_0_10_32_10</name>
    <dbReference type="NCBI Taxonomy" id="1975090"/>
    <lineage>
        <taxon>Bacteria</taxon>
        <taxon>Katanobacteria</taxon>
    </lineage>
</organism>
<keyword evidence="5" id="KW-0004">4Fe-4S</keyword>
<keyword evidence="6" id="KW-0479">Metal-binding</keyword>
<keyword evidence="7" id="KW-0227">DNA damage</keyword>
<keyword evidence="8" id="KW-0378">Hydrolase</keyword>
<evidence type="ECO:0000259" key="12">
    <source>
        <dbReference type="SMART" id="SM00986"/>
    </source>
</evidence>
<keyword evidence="11" id="KW-0234">DNA repair</keyword>
<dbReference type="GO" id="GO:0051539">
    <property type="term" value="F:4 iron, 4 sulfur cluster binding"/>
    <property type="evidence" value="ECO:0007669"/>
    <property type="project" value="UniProtKB-KW"/>
</dbReference>
<dbReference type="EC" id="3.2.2.27" evidence="3"/>
<evidence type="ECO:0000313" key="13">
    <source>
        <dbReference type="EMBL" id="PIR43249.1"/>
    </source>
</evidence>
<proteinExistence type="inferred from homology"/>
<evidence type="ECO:0000256" key="10">
    <source>
        <dbReference type="ARBA" id="ARBA00023014"/>
    </source>
</evidence>
<evidence type="ECO:0000256" key="3">
    <source>
        <dbReference type="ARBA" id="ARBA00012030"/>
    </source>
</evidence>
<reference evidence="13 14" key="1">
    <citation type="submission" date="2017-09" db="EMBL/GenBank/DDBJ databases">
        <title>Depth-based differentiation of microbial function through sediment-hosted aquifers and enrichment of novel symbionts in the deep terrestrial subsurface.</title>
        <authorList>
            <person name="Probst A.J."/>
            <person name="Ladd B."/>
            <person name="Jarett J.K."/>
            <person name="Geller-Mcgrath D.E."/>
            <person name="Sieber C.M."/>
            <person name="Emerson J.B."/>
            <person name="Anantharaman K."/>
            <person name="Thomas B.C."/>
            <person name="Malmstrom R."/>
            <person name="Stieglmeier M."/>
            <person name="Klingl A."/>
            <person name="Woyke T."/>
            <person name="Ryan C.M."/>
            <person name="Banfield J.F."/>
        </authorList>
    </citation>
    <scope>NUCLEOTIDE SEQUENCE [LARGE SCALE GENOMIC DNA]</scope>
    <source>
        <strain evidence="13">CG10_big_fil_rev_8_21_14_0_10_32_10</strain>
    </source>
</reference>
<dbReference type="Pfam" id="PF03167">
    <property type="entry name" value="UDG"/>
    <property type="match status" value="1"/>
</dbReference>
<dbReference type="SUPFAM" id="SSF52141">
    <property type="entry name" value="Uracil-DNA glycosylase-like"/>
    <property type="match status" value="1"/>
</dbReference>
<evidence type="ECO:0000256" key="11">
    <source>
        <dbReference type="ARBA" id="ARBA00023204"/>
    </source>
</evidence>
<dbReference type="InterPro" id="IPR051536">
    <property type="entry name" value="UDG_Type-4/5"/>
</dbReference>
<dbReference type="AlphaFoldDB" id="A0A2H0R9P3"/>
<dbReference type="NCBIfam" id="TIGR00758">
    <property type="entry name" value="UDG_fam4"/>
    <property type="match status" value="1"/>
</dbReference>
<keyword evidence="9" id="KW-0408">Iron</keyword>
<dbReference type="PANTHER" id="PTHR33693:SF1">
    <property type="entry name" value="TYPE-4 URACIL-DNA GLYCOSYLASE"/>
    <property type="match status" value="1"/>
</dbReference>
<evidence type="ECO:0000256" key="9">
    <source>
        <dbReference type="ARBA" id="ARBA00023004"/>
    </source>
</evidence>
<dbReference type="InterPro" id="IPR005273">
    <property type="entry name" value="Ura-DNA_glyco_family4"/>
</dbReference>
<dbReference type="EMBL" id="PCXU01000031">
    <property type="protein sequence ID" value="PIR43249.1"/>
    <property type="molecule type" value="Genomic_DNA"/>
</dbReference>
<name>A0A2H0R9P3_UNCKA</name>
<comment type="caution">
    <text evidence="13">The sequence shown here is derived from an EMBL/GenBank/DDBJ whole genome shotgun (WGS) entry which is preliminary data.</text>
</comment>
<comment type="similarity">
    <text evidence="2">Belongs to the uracil-DNA glycosylase (UDG) superfamily. Type 4 (UDGa) family.</text>
</comment>
<gene>
    <name evidence="13" type="ORF">COV24_03770</name>
</gene>
<comment type="catalytic activity">
    <reaction evidence="1">
        <text>Hydrolyzes single-stranded DNA or mismatched double-stranded DNA and polynucleotides, releasing free uracil.</text>
        <dbReference type="EC" id="3.2.2.27"/>
    </reaction>
</comment>
<dbReference type="Gene3D" id="3.40.470.10">
    <property type="entry name" value="Uracil-DNA glycosylase-like domain"/>
    <property type="match status" value="1"/>
</dbReference>
<evidence type="ECO:0000256" key="7">
    <source>
        <dbReference type="ARBA" id="ARBA00022763"/>
    </source>
</evidence>
<dbReference type="Proteomes" id="UP000230214">
    <property type="component" value="Unassembled WGS sequence"/>
</dbReference>
<dbReference type="InterPro" id="IPR036895">
    <property type="entry name" value="Uracil-DNA_glycosylase-like_sf"/>
</dbReference>
<evidence type="ECO:0000256" key="1">
    <source>
        <dbReference type="ARBA" id="ARBA00001400"/>
    </source>
</evidence>
<feature type="domain" description="Uracil-DNA glycosylase-like" evidence="12">
    <location>
        <begin position="22"/>
        <end position="167"/>
    </location>
</feature>
<keyword evidence="10" id="KW-0411">Iron-sulfur</keyword>
<dbReference type="InterPro" id="IPR005122">
    <property type="entry name" value="Uracil-DNA_glycosylase-like"/>
</dbReference>
<dbReference type="CDD" id="cd10030">
    <property type="entry name" value="UDG-F4_TTUDGA_SPO1dp_like"/>
    <property type="match status" value="1"/>
</dbReference>
<evidence type="ECO:0000256" key="6">
    <source>
        <dbReference type="ARBA" id="ARBA00022723"/>
    </source>
</evidence>
<sequence length="198" mass="22433">MNNAIITCNKCRLCKGRKNAVVGEGNINAKIVFVGEAPGAEEDKQGRPFVGRSGMFLNDLMRKCGFKRTDVWIGNIIKCRPPENRDPMVDEVRACRPYLDRQLDLINPKMVVTLGRFALEYFLPKEKISEVHGRPLRAKSRIIFPLYHPAAALRNEAIRKIMNNDFKAISDVLKKDIKNIPFPKSMEADASSDQLSLF</sequence>
<dbReference type="GO" id="GO:0006281">
    <property type="term" value="P:DNA repair"/>
    <property type="evidence" value="ECO:0007669"/>
    <property type="project" value="UniProtKB-KW"/>
</dbReference>
<evidence type="ECO:0000256" key="8">
    <source>
        <dbReference type="ARBA" id="ARBA00022801"/>
    </source>
</evidence>
<evidence type="ECO:0000256" key="5">
    <source>
        <dbReference type="ARBA" id="ARBA00022485"/>
    </source>
</evidence>
<protein>
    <recommendedName>
        <fullName evidence="4">Type-4 uracil-DNA glycosylase</fullName>
        <ecNumber evidence="3">3.2.2.27</ecNumber>
    </recommendedName>
</protein>
<dbReference type="SMART" id="SM00986">
    <property type="entry name" value="UDG"/>
    <property type="match status" value="1"/>
</dbReference>
<evidence type="ECO:0000256" key="4">
    <source>
        <dbReference type="ARBA" id="ARBA00019403"/>
    </source>
</evidence>